<feature type="domain" description="C3H1-type" evidence="3">
    <location>
        <begin position="101"/>
        <end position="128"/>
    </location>
</feature>
<accession>A0A6A6T463</accession>
<dbReference type="Proteomes" id="UP000799324">
    <property type="component" value="Unassembled WGS sequence"/>
</dbReference>
<dbReference type="GO" id="GO:0008270">
    <property type="term" value="F:zinc ion binding"/>
    <property type="evidence" value="ECO:0007669"/>
    <property type="project" value="UniProtKB-KW"/>
</dbReference>
<dbReference type="PROSITE" id="PS50103">
    <property type="entry name" value="ZF_C3H1"/>
    <property type="match status" value="1"/>
</dbReference>
<feature type="compositionally biased region" description="Low complexity" evidence="2">
    <location>
        <begin position="287"/>
        <end position="297"/>
    </location>
</feature>
<evidence type="ECO:0000313" key="5">
    <source>
        <dbReference type="Proteomes" id="UP000799324"/>
    </source>
</evidence>
<keyword evidence="1" id="KW-0479">Metal-binding</keyword>
<dbReference type="EMBL" id="MU004370">
    <property type="protein sequence ID" value="KAF2654097.1"/>
    <property type="molecule type" value="Genomic_DNA"/>
</dbReference>
<keyword evidence="1" id="KW-0863">Zinc-finger</keyword>
<proteinExistence type="predicted"/>
<protein>
    <recommendedName>
        <fullName evidence="3">C3H1-type domain-containing protein</fullName>
    </recommendedName>
</protein>
<evidence type="ECO:0000313" key="4">
    <source>
        <dbReference type="EMBL" id="KAF2654097.1"/>
    </source>
</evidence>
<evidence type="ECO:0000259" key="3">
    <source>
        <dbReference type="PROSITE" id="PS50103"/>
    </source>
</evidence>
<sequence>MTSPHPTPDLHTLLLFSSHGGVCGCPSFWGLASNPDTPPSTPTTATLLPSPSSTATTVQASPPRVAWHSPAASSSSARSSHRIENGRPTMPIPYTFPTPPGPPKETCFFWYHGVCKRDKACPFEHKAHITWPITVPRGYVHWEVCQLPLCPLRDGLEEIERRICGVKKDEGGRVKEKVKKVKEGDEGKGDAAKAASVAAGVLLDDRQTAIAMLDVNGAGDEAVEHGLDMITLVPTPVSNTAESSASVTEDSITQISHSGTDLRKHRRQKSDNPHSHAQSPPLPSIPQPSLSSTSTPPAALFNPPLGPRSHNASPLCFYWYHQGYCTRFLQRKCSYTHNARSSITQVSRPRYHVFKTHNPECDLPLCPVRLKRVEDAKIREKTSARTEQQERTRMKREREEAAAAISRILHAPLEKTKKIRHNEKDKRLAEKNGETFVPQKMTRDAARRAGHARAKRKALAREALETGKTVKPVPRTLEYGPPT</sequence>
<reference evidence="4" key="1">
    <citation type="journal article" date="2020" name="Stud. Mycol.">
        <title>101 Dothideomycetes genomes: a test case for predicting lifestyles and emergence of pathogens.</title>
        <authorList>
            <person name="Haridas S."/>
            <person name="Albert R."/>
            <person name="Binder M."/>
            <person name="Bloem J."/>
            <person name="Labutti K."/>
            <person name="Salamov A."/>
            <person name="Andreopoulos B."/>
            <person name="Baker S."/>
            <person name="Barry K."/>
            <person name="Bills G."/>
            <person name="Bluhm B."/>
            <person name="Cannon C."/>
            <person name="Castanera R."/>
            <person name="Culley D."/>
            <person name="Daum C."/>
            <person name="Ezra D."/>
            <person name="Gonzalez J."/>
            <person name="Henrissat B."/>
            <person name="Kuo A."/>
            <person name="Liang C."/>
            <person name="Lipzen A."/>
            <person name="Lutzoni F."/>
            <person name="Magnuson J."/>
            <person name="Mondo S."/>
            <person name="Nolan M."/>
            <person name="Ohm R."/>
            <person name="Pangilinan J."/>
            <person name="Park H.-J."/>
            <person name="Ramirez L."/>
            <person name="Alfaro M."/>
            <person name="Sun H."/>
            <person name="Tritt A."/>
            <person name="Yoshinaga Y."/>
            <person name="Zwiers L.-H."/>
            <person name="Turgeon B."/>
            <person name="Goodwin S."/>
            <person name="Spatafora J."/>
            <person name="Crous P."/>
            <person name="Grigoriev I."/>
        </authorList>
    </citation>
    <scope>NUCLEOTIDE SEQUENCE</scope>
    <source>
        <strain evidence="4">CBS 122681</strain>
    </source>
</reference>
<dbReference type="AlphaFoldDB" id="A0A6A6T463"/>
<feature type="zinc finger region" description="C3H1-type" evidence="1">
    <location>
        <begin position="101"/>
        <end position="128"/>
    </location>
</feature>
<evidence type="ECO:0000256" key="1">
    <source>
        <dbReference type="PROSITE-ProRule" id="PRU00723"/>
    </source>
</evidence>
<evidence type="ECO:0000256" key="2">
    <source>
        <dbReference type="SAM" id="MobiDB-lite"/>
    </source>
</evidence>
<feature type="region of interest" description="Disordered" evidence="2">
    <location>
        <begin position="425"/>
        <end position="451"/>
    </location>
</feature>
<keyword evidence="1" id="KW-0862">Zinc</keyword>
<feature type="compositionally biased region" description="Low complexity" evidence="2">
    <location>
        <begin position="42"/>
        <end position="57"/>
    </location>
</feature>
<dbReference type="InterPro" id="IPR000571">
    <property type="entry name" value="Znf_CCCH"/>
</dbReference>
<feature type="compositionally biased region" description="Polar residues" evidence="2">
    <location>
        <begin position="241"/>
        <end position="259"/>
    </location>
</feature>
<feature type="region of interest" description="Disordered" evidence="2">
    <location>
        <begin position="241"/>
        <end position="305"/>
    </location>
</feature>
<gene>
    <name evidence="4" type="ORF">K491DRAFT_492094</name>
</gene>
<feature type="region of interest" description="Disordered" evidence="2">
    <location>
        <begin position="36"/>
        <end position="90"/>
    </location>
</feature>
<keyword evidence="5" id="KW-1185">Reference proteome</keyword>
<dbReference type="OrthoDB" id="3800422at2759"/>
<feature type="compositionally biased region" description="Low complexity" evidence="2">
    <location>
        <begin position="69"/>
        <end position="78"/>
    </location>
</feature>
<name>A0A6A6T463_9PLEO</name>
<organism evidence="4 5">
    <name type="scientific">Lophiostoma macrostomum CBS 122681</name>
    <dbReference type="NCBI Taxonomy" id="1314788"/>
    <lineage>
        <taxon>Eukaryota</taxon>
        <taxon>Fungi</taxon>
        <taxon>Dikarya</taxon>
        <taxon>Ascomycota</taxon>
        <taxon>Pezizomycotina</taxon>
        <taxon>Dothideomycetes</taxon>
        <taxon>Pleosporomycetidae</taxon>
        <taxon>Pleosporales</taxon>
        <taxon>Lophiostomataceae</taxon>
        <taxon>Lophiostoma</taxon>
    </lineage>
</organism>